<dbReference type="RefSeq" id="WP_379873701.1">
    <property type="nucleotide sequence ID" value="NZ_JBHTBH010000015.1"/>
</dbReference>
<evidence type="ECO:0000313" key="7">
    <source>
        <dbReference type="Proteomes" id="UP001596540"/>
    </source>
</evidence>
<dbReference type="InterPro" id="IPR036388">
    <property type="entry name" value="WH-like_DNA-bd_sf"/>
</dbReference>
<evidence type="ECO:0000256" key="4">
    <source>
        <dbReference type="SAM" id="SignalP"/>
    </source>
</evidence>
<feature type="region of interest" description="Disordered" evidence="3">
    <location>
        <begin position="321"/>
        <end position="341"/>
    </location>
</feature>
<reference evidence="7" key="1">
    <citation type="journal article" date="2019" name="Int. J. Syst. Evol. Microbiol.">
        <title>The Global Catalogue of Microorganisms (GCM) 10K type strain sequencing project: providing services to taxonomists for standard genome sequencing and annotation.</title>
        <authorList>
            <consortium name="The Broad Institute Genomics Platform"/>
            <consortium name="The Broad Institute Genome Sequencing Center for Infectious Disease"/>
            <person name="Wu L."/>
            <person name="Ma J."/>
        </authorList>
    </citation>
    <scope>NUCLEOTIDE SEQUENCE [LARGE SCALE GENOMIC DNA]</scope>
    <source>
        <strain evidence="7">CGMCC 4.7382</strain>
    </source>
</reference>
<dbReference type="InterPro" id="IPR036390">
    <property type="entry name" value="WH_DNA-bd_sf"/>
</dbReference>
<dbReference type="InterPro" id="IPR001034">
    <property type="entry name" value="DeoR_HTH"/>
</dbReference>
<dbReference type="PANTHER" id="PTHR34580">
    <property type="match status" value="1"/>
</dbReference>
<dbReference type="Pfam" id="PF13280">
    <property type="entry name" value="WYL"/>
    <property type="match status" value="1"/>
</dbReference>
<feature type="domain" description="HTH deoR-type" evidence="5">
    <location>
        <begin position="2"/>
        <end position="60"/>
    </location>
</feature>
<dbReference type="PIRSF" id="PIRSF016838">
    <property type="entry name" value="PafC"/>
    <property type="match status" value="1"/>
</dbReference>
<feature type="compositionally biased region" description="Low complexity" evidence="3">
    <location>
        <begin position="321"/>
        <end position="330"/>
    </location>
</feature>
<dbReference type="InterPro" id="IPR051534">
    <property type="entry name" value="CBASS_pafABC_assoc_protein"/>
</dbReference>
<comment type="caution">
    <text evidence="6">The sequence shown here is derived from an EMBL/GenBank/DDBJ whole genome shotgun (WGS) entry which is preliminary data.</text>
</comment>
<dbReference type="Gene3D" id="1.10.10.10">
    <property type="entry name" value="Winged helix-like DNA-binding domain superfamily/Winged helix DNA-binding domain"/>
    <property type="match status" value="1"/>
</dbReference>
<keyword evidence="4" id="KW-0732">Signal</keyword>
<dbReference type="InterPro" id="IPR013196">
    <property type="entry name" value="HTH_11"/>
</dbReference>
<evidence type="ECO:0000256" key="2">
    <source>
        <dbReference type="ARBA" id="ARBA00023163"/>
    </source>
</evidence>
<proteinExistence type="predicted"/>
<protein>
    <submittedName>
        <fullName evidence="6">Helix-turn-helix transcriptional regulator</fullName>
    </submittedName>
</protein>
<gene>
    <name evidence="6" type="ORF">ACFQRF_25320</name>
</gene>
<feature type="compositionally biased region" description="Pro residues" evidence="3">
    <location>
        <begin position="331"/>
        <end position="341"/>
    </location>
</feature>
<dbReference type="InterPro" id="IPR028349">
    <property type="entry name" value="PafC-like"/>
</dbReference>
<feature type="signal peptide" evidence="4">
    <location>
        <begin position="1"/>
        <end position="21"/>
    </location>
</feature>
<dbReference type="Pfam" id="PF25583">
    <property type="entry name" value="WCX"/>
    <property type="match status" value="1"/>
</dbReference>
<dbReference type="InterPro" id="IPR026881">
    <property type="entry name" value="WYL_dom"/>
</dbReference>
<dbReference type="EMBL" id="JBHTBH010000015">
    <property type="protein sequence ID" value="MFC7331063.1"/>
    <property type="molecule type" value="Genomic_DNA"/>
</dbReference>
<evidence type="ECO:0000256" key="3">
    <source>
        <dbReference type="SAM" id="MobiDB-lite"/>
    </source>
</evidence>
<dbReference type="PROSITE" id="PS52050">
    <property type="entry name" value="WYL"/>
    <property type="match status" value="1"/>
</dbReference>
<keyword evidence="2" id="KW-0804">Transcription</keyword>
<dbReference type="PROSITE" id="PS51000">
    <property type="entry name" value="HTH_DEOR_2"/>
    <property type="match status" value="1"/>
</dbReference>
<dbReference type="PANTHER" id="PTHR34580:SF1">
    <property type="entry name" value="PROTEIN PAFC"/>
    <property type="match status" value="1"/>
</dbReference>
<feature type="chain" id="PRO_5047108120" evidence="4">
    <location>
        <begin position="22"/>
        <end position="341"/>
    </location>
</feature>
<dbReference type="Pfam" id="PF08279">
    <property type="entry name" value="HTH_11"/>
    <property type="match status" value="1"/>
</dbReference>
<accession>A0ABW2KP46</accession>
<evidence type="ECO:0000256" key="1">
    <source>
        <dbReference type="ARBA" id="ARBA00023015"/>
    </source>
</evidence>
<dbReference type="Proteomes" id="UP001596540">
    <property type="component" value="Unassembled WGS sequence"/>
</dbReference>
<dbReference type="SUPFAM" id="SSF46785">
    <property type="entry name" value="Winged helix' DNA-binding domain"/>
    <property type="match status" value="1"/>
</dbReference>
<keyword evidence="1" id="KW-0805">Transcription regulation</keyword>
<evidence type="ECO:0000259" key="5">
    <source>
        <dbReference type="PROSITE" id="PS51000"/>
    </source>
</evidence>
<sequence length="341" mass="37431">MRASRLLSLLLLLQNRGRMTAAQLAAELEVSERTIYRDVESLGSAGIPVYADRGTGGGYRLLDGYRTRLTGLTDAEAHSLFLSGVPAAAAELGLGAEMAAAGLKLLAALPDELRDRAERVRERFHLDAPGWFRRPEDTPHLGALATAVWNCHTVEAEYRRRDGREVRRTLDPLGLVLKGGSWYVLARPHTDRPDPAPRTFRVGRLRRLVDTGRVFQRPADFDLARAWAAWAAEFEATRYTTVARVRITERARYLISQLSSAPAIAAIEAAGEMGPDGWLELDLPMESVETALVEYSGYGPDIEVLHPPELRARLAESARATARLYGTPDAGPAPDPPPPPE</sequence>
<organism evidence="6 7">
    <name type="scientific">Marinactinospora rubrisoli</name>
    <dbReference type="NCBI Taxonomy" id="2715399"/>
    <lineage>
        <taxon>Bacteria</taxon>
        <taxon>Bacillati</taxon>
        <taxon>Actinomycetota</taxon>
        <taxon>Actinomycetes</taxon>
        <taxon>Streptosporangiales</taxon>
        <taxon>Nocardiopsidaceae</taxon>
        <taxon>Marinactinospora</taxon>
    </lineage>
</organism>
<evidence type="ECO:0000313" key="6">
    <source>
        <dbReference type="EMBL" id="MFC7331063.1"/>
    </source>
</evidence>
<name>A0ABW2KP46_9ACTN</name>
<dbReference type="InterPro" id="IPR057727">
    <property type="entry name" value="WCX_dom"/>
</dbReference>
<keyword evidence="7" id="KW-1185">Reference proteome</keyword>